<evidence type="ECO:0000259" key="5">
    <source>
        <dbReference type="Pfam" id="PF04824"/>
    </source>
</evidence>
<evidence type="ECO:0000313" key="7">
    <source>
        <dbReference type="EMBL" id="SCV68766.1"/>
    </source>
</evidence>
<dbReference type="InterPro" id="IPR036390">
    <property type="entry name" value="WH_DNA-bd_sf"/>
</dbReference>
<keyword evidence="3" id="KW-0539">Nucleus</keyword>
<dbReference type="GO" id="GO:0003682">
    <property type="term" value="F:chromatin binding"/>
    <property type="evidence" value="ECO:0007669"/>
    <property type="project" value="TreeGrafter"/>
</dbReference>
<dbReference type="Gene3D" id="1.10.10.580">
    <property type="entry name" value="Structural maintenance of chromosome 1. Chain E"/>
    <property type="match status" value="1"/>
</dbReference>
<feature type="domain" description="Rad21/Rec8-like protein C-terminal eukaryotic" evidence="5">
    <location>
        <begin position="592"/>
        <end position="640"/>
    </location>
</feature>
<comment type="subcellular location">
    <subcellularLocation>
        <location evidence="1">Nucleus</location>
    </subcellularLocation>
</comment>
<evidence type="ECO:0000256" key="4">
    <source>
        <dbReference type="SAM" id="MobiDB-lite"/>
    </source>
</evidence>
<dbReference type="OrthoDB" id="10071381at2759"/>
<dbReference type="Pfam" id="PF04824">
    <property type="entry name" value="Rad21_Rec8"/>
    <property type="match status" value="1"/>
</dbReference>
<dbReference type="GO" id="GO:0007064">
    <property type="term" value="P:mitotic sister chromatid cohesion"/>
    <property type="evidence" value="ECO:0007669"/>
    <property type="project" value="TreeGrafter"/>
</dbReference>
<dbReference type="PANTHER" id="PTHR12585">
    <property type="entry name" value="SCC1 / RAD21 FAMILY MEMBER"/>
    <property type="match status" value="1"/>
</dbReference>
<evidence type="ECO:0000313" key="8">
    <source>
        <dbReference type="Proteomes" id="UP000198372"/>
    </source>
</evidence>
<dbReference type="InterPro" id="IPR006909">
    <property type="entry name" value="Rad21/Rec8_C_eu"/>
</dbReference>
<dbReference type="SUPFAM" id="SSF46785">
    <property type="entry name" value="Winged helix' DNA-binding domain"/>
    <property type="match status" value="1"/>
</dbReference>
<dbReference type="GO" id="GO:1990414">
    <property type="term" value="P:replication-born double-strand break repair via sister chromatid exchange"/>
    <property type="evidence" value="ECO:0007669"/>
    <property type="project" value="TreeGrafter"/>
</dbReference>
<evidence type="ECO:0000259" key="6">
    <source>
        <dbReference type="Pfam" id="PF04825"/>
    </source>
</evidence>
<dbReference type="Pfam" id="PF04825">
    <property type="entry name" value="Rad21_Rec8_N"/>
    <property type="match status" value="1"/>
</dbReference>
<reference evidence="8" key="1">
    <citation type="submission" date="2016-09" db="EMBL/GenBank/DDBJ databases">
        <authorList>
            <person name="Jeantristanb JTB J.-T."/>
            <person name="Ricardo R."/>
        </authorList>
    </citation>
    <scope>NUCLEOTIDE SEQUENCE [LARGE SCALE GENOMIC DNA]</scope>
</reference>
<organism evidence="7 8">
    <name type="scientific">Microbotryum intermedium</name>
    <dbReference type="NCBI Taxonomy" id="269621"/>
    <lineage>
        <taxon>Eukaryota</taxon>
        <taxon>Fungi</taxon>
        <taxon>Dikarya</taxon>
        <taxon>Basidiomycota</taxon>
        <taxon>Pucciniomycotina</taxon>
        <taxon>Microbotryomycetes</taxon>
        <taxon>Microbotryales</taxon>
        <taxon>Microbotryaceae</taxon>
        <taxon>Microbotryum</taxon>
    </lineage>
</organism>
<gene>
    <name evidence="7" type="ORF">BQ2448_887</name>
</gene>
<dbReference type="GO" id="GO:0005634">
    <property type="term" value="C:nucleus"/>
    <property type="evidence" value="ECO:0007669"/>
    <property type="project" value="UniProtKB-SubCell"/>
</dbReference>
<dbReference type="InterPro" id="IPR023093">
    <property type="entry name" value="ScpA-like_C"/>
</dbReference>
<dbReference type="Proteomes" id="UP000198372">
    <property type="component" value="Unassembled WGS sequence"/>
</dbReference>
<evidence type="ECO:0000256" key="2">
    <source>
        <dbReference type="ARBA" id="ARBA00009870"/>
    </source>
</evidence>
<name>A0A238FCF3_9BASI</name>
<evidence type="ECO:0000256" key="1">
    <source>
        <dbReference type="ARBA" id="ARBA00004123"/>
    </source>
</evidence>
<dbReference type="EMBL" id="FMSP01000003">
    <property type="protein sequence ID" value="SCV68766.1"/>
    <property type="molecule type" value="Genomic_DNA"/>
</dbReference>
<dbReference type="GO" id="GO:0030892">
    <property type="term" value="C:mitotic cohesin complex"/>
    <property type="evidence" value="ECO:0007669"/>
    <property type="project" value="TreeGrafter"/>
</dbReference>
<accession>A0A238FCF3</accession>
<keyword evidence="8" id="KW-1185">Reference proteome</keyword>
<feature type="domain" description="Rad21/Rec8-like protein N-terminal" evidence="6">
    <location>
        <begin position="1"/>
        <end position="108"/>
    </location>
</feature>
<sequence length="651" mass="70802">MFFNSDMLTKRGPLARVWMASHLSAKLSKTNLLATSIPSSVKSILGNDDTLNLPSMALRLSGQLLLGVARIYSRQTKYLLDDCNETLIKVKNAFRPGAVDMHENDTTQRGANSAAITLGMHEGGLEDILNQQNFLGQQWDLDFNRRSATAAPTTTSGNKAKTLRASTMNAADINLPDHSLAWGDDHGIVDFDFGEGGGLESQIEGFFDEDFELGIMDDNNPRSDGDLSVEVGRDAAVHASDRGSIGPFDLDDLNMDKVPHFEREGTGGFEHDFEPWRDNNDFNMDFGGDNRETTPIANGDLENDDLSLTPKTLADLKGKAAAAAAKGVKKARKQLIDASTELAKGNGRDMSRHLKEPSYLPRSRLHLRLLELERDTTTNLPSSVSDATELFAPAGFASELEGLYEMPTRRELIRMEGRASSAVPDEVELGRKRQASLAFSAADKDAYAPFDDLEFGGGGEDQGGMDLAMEFDASRDDFRFDLDDAAAAPAKESNRTPRASPRKKQRVEDGESAIEFADEDGSGSVSKGPLAVFDNASAGTISAPTATQSQSLGATEEEEVLAANGKTKWSKNTVKAITVLNDELQGDDEATLEFSQVAQQVTKKAAASFFFELLVLSTRDCVKIEQFKSFGEIQVQAREKLWQVAAEVAAY</sequence>
<dbReference type="AlphaFoldDB" id="A0A238FCF3"/>
<evidence type="ECO:0000256" key="3">
    <source>
        <dbReference type="ARBA" id="ARBA00023242"/>
    </source>
</evidence>
<dbReference type="STRING" id="269621.A0A238FCF3"/>
<dbReference type="InterPro" id="IPR039781">
    <property type="entry name" value="Rad21/Rec8-like"/>
</dbReference>
<proteinExistence type="inferred from homology"/>
<comment type="similarity">
    <text evidence="2">Belongs to the rad21 family.</text>
</comment>
<dbReference type="PANTHER" id="PTHR12585:SF69">
    <property type="entry name" value="FI11703P"/>
    <property type="match status" value="1"/>
</dbReference>
<dbReference type="InterPro" id="IPR006910">
    <property type="entry name" value="Rad21_Rec8_N"/>
</dbReference>
<protein>
    <submittedName>
        <fullName evidence="7">BQ2448_887 protein</fullName>
    </submittedName>
</protein>
<feature type="region of interest" description="Disordered" evidence="4">
    <location>
        <begin position="486"/>
        <end position="509"/>
    </location>
</feature>